<name>A0A7K1SA40_9BACT</name>
<sequence>MASYHAELEVEGTVLPLRRIFFTASRSRDSKGKPSSGTNWLFFASIDVQEQFTFTEWMFDDTMQKDVTVTFYKSDEESEGETKLKEWTYKGTFCLAMLEMFAGDASYQTTNLFFTGKEVTNGNATLEHEWDLE</sequence>
<gene>
    <name evidence="1" type="ORF">GO755_10155</name>
</gene>
<dbReference type="InterPro" id="IPR041408">
    <property type="entry name" value="Hcp_Tssd"/>
</dbReference>
<dbReference type="Proteomes" id="UP000436006">
    <property type="component" value="Unassembled WGS sequence"/>
</dbReference>
<evidence type="ECO:0008006" key="3">
    <source>
        <dbReference type="Google" id="ProtNLM"/>
    </source>
</evidence>
<evidence type="ECO:0000313" key="1">
    <source>
        <dbReference type="EMBL" id="MVM30396.1"/>
    </source>
</evidence>
<reference evidence="1 2" key="1">
    <citation type="submission" date="2019-12" db="EMBL/GenBank/DDBJ databases">
        <title>Spirosoma sp. HMF4905 genome sequencing and assembly.</title>
        <authorList>
            <person name="Kang H."/>
            <person name="Cha I."/>
            <person name="Kim H."/>
            <person name="Joh K."/>
        </authorList>
    </citation>
    <scope>NUCLEOTIDE SEQUENCE [LARGE SCALE GENOMIC DNA]</scope>
    <source>
        <strain evidence="1 2">HMF4905</strain>
    </source>
</reference>
<organism evidence="1 2">
    <name type="scientific">Spirosoma arboris</name>
    <dbReference type="NCBI Taxonomy" id="2682092"/>
    <lineage>
        <taxon>Bacteria</taxon>
        <taxon>Pseudomonadati</taxon>
        <taxon>Bacteroidota</taxon>
        <taxon>Cytophagia</taxon>
        <taxon>Cytophagales</taxon>
        <taxon>Cytophagaceae</taxon>
        <taxon>Spirosoma</taxon>
    </lineage>
</organism>
<dbReference type="RefSeq" id="WP_157584625.1">
    <property type="nucleotide sequence ID" value="NZ_WPIN01000003.1"/>
</dbReference>
<protein>
    <recommendedName>
        <fullName evidence="3">Phage tail protein</fullName>
    </recommendedName>
</protein>
<accession>A0A7K1SA40</accession>
<dbReference type="Pfam" id="PF17642">
    <property type="entry name" value="TssD"/>
    <property type="match status" value="1"/>
</dbReference>
<keyword evidence="2" id="KW-1185">Reference proteome</keyword>
<comment type="caution">
    <text evidence="1">The sequence shown here is derived from an EMBL/GenBank/DDBJ whole genome shotgun (WGS) entry which is preliminary data.</text>
</comment>
<dbReference type="AlphaFoldDB" id="A0A7K1SA40"/>
<dbReference type="EMBL" id="WPIN01000003">
    <property type="protein sequence ID" value="MVM30396.1"/>
    <property type="molecule type" value="Genomic_DNA"/>
</dbReference>
<evidence type="ECO:0000313" key="2">
    <source>
        <dbReference type="Proteomes" id="UP000436006"/>
    </source>
</evidence>
<proteinExistence type="predicted"/>
<dbReference type="GO" id="GO:0033104">
    <property type="term" value="C:type VI protein secretion system complex"/>
    <property type="evidence" value="ECO:0007669"/>
    <property type="project" value="InterPro"/>
</dbReference>